<dbReference type="Pfam" id="PF02441">
    <property type="entry name" value="Flavoprotein"/>
    <property type="match status" value="1"/>
</dbReference>
<dbReference type="FunFam" id="3.40.50.1950:FF:000001">
    <property type="entry name" value="Flavin prenyltransferase UbiX"/>
    <property type="match status" value="1"/>
</dbReference>
<feature type="binding site" evidence="7">
    <location>
        <position position="35"/>
    </location>
    <ligand>
        <name>FMN</name>
        <dbReference type="ChEBI" id="CHEBI:58210"/>
    </ligand>
</feature>
<evidence type="ECO:0000256" key="7">
    <source>
        <dbReference type="HAMAP-Rule" id="MF_01984"/>
    </source>
</evidence>
<feature type="binding site" evidence="7">
    <location>
        <position position="151"/>
    </location>
    <ligand>
        <name>dimethylallyl phosphate</name>
        <dbReference type="ChEBI" id="CHEBI:88052"/>
    </ligand>
</feature>
<dbReference type="RefSeq" id="WP_092473583.1">
    <property type="nucleotide sequence ID" value="NZ_FOOX01000017.1"/>
</dbReference>
<dbReference type="OrthoDB" id="9781577at2"/>
<evidence type="ECO:0000256" key="1">
    <source>
        <dbReference type="ARBA" id="ARBA00022602"/>
    </source>
</evidence>
<evidence type="ECO:0000313" key="9">
    <source>
        <dbReference type="EMBL" id="SFH12425.1"/>
    </source>
</evidence>
<comment type="function">
    <text evidence="7">Flavin prenyltransferase that catalyzes the synthesis of the prenylated FMN cofactor (prenyl-FMN) for 4-hydroxy-3-polyprenylbenzoic acid decarboxylase UbiD. The prenyltransferase is metal-independent and links a dimethylallyl moiety from dimethylallyl monophosphate (DMAP) to the flavin N5 and C6 atoms of FMN.</text>
</comment>
<dbReference type="EMBL" id="FOOX01000017">
    <property type="protein sequence ID" value="SFH12425.1"/>
    <property type="molecule type" value="Genomic_DNA"/>
</dbReference>
<evidence type="ECO:0000259" key="8">
    <source>
        <dbReference type="Pfam" id="PF02441"/>
    </source>
</evidence>
<keyword evidence="1 7" id="KW-0637">Prenyltransferase</keyword>
<keyword evidence="3 7" id="KW-0288">FMN</keyword>
<organism evidence="9 10">
    <name type="scientific">Desulfotruncus arcticus DSM 17038</name>
    <dbReference type="NCBI Taxonomy" id="1121424"/>
    <lineage>
        <taxon>Bacteria</taxon>
        <taxon>Bacillati</taxon>
        <taxon>Bacillota</taxon>
        <taxon>Clostridia</taxon>
        <taxon>Eubacteriales</taxon>
        <taxon>Desulfallaceae</taxon>
        <taxon>Desulfotruncus</taxon>
    </lineage>
</organism>
<evidence type="ECO:0000313" key="10">
    <source>
        <dbReference type="Proteomes" id="UP000199337"/>
    </source>
</evidence>
<gene>
    <name evidence="7" type="primary">ubiX</name>
    <name evidence="9" type="ORF">SAMN05660649_03960</name>
</gene>
<dbReference type="NCBIfam" id="TIGR00421">
    <property type="entry name" value="ubiX_pad"/>
    <property type="match status" value="1"/>
</dbReference>
<dbReference type="Proteomes" id="UP000199337">
    <property type="component" value="Unassembled WGS sequence"/>
</dbReference>
<reference evidence="10" key="1">
    <citation type="submission" date="2016-10" db="EMBL/GenBank/DDBJ databases">
        <authorList>
            <person name="Varghese N."/>
            <person name="Submissions S."/>
        </authorList>
    </citation>
    <scope>NUCLEOTIDE SEQUENCE [LARGE SCALE GENOMIC DNA]</scope>
    <source>
        <strain evidence="10">DSM 17038</strain>
    </source>
</reference>
<dbReference type="SUPFAM" id="SSF52507">
    <property type="entry name" value="Homo-oligomeric flavin-containing Cys decarboxylases, HFCD"/>
    <property type="match status" value="1"/>
</dbReference>
<keyword evidence="10" id="KW-1185">Reference proteome</keyword>
<dbReference type="PANTHER" id="PTHR43374:SF1">
    <property type="entry name" value="FLAVIN PRENYLTRANSFERASE PAD1, MITOCHONDRIAL"/>
    <property type="match status" value="1"/>
</dbReference>
<evidence type="ECO:0000256" key="4">
    <source>
        <dbReference type="ARBA" id="ARBA00022679"/>
    </source>
</evidence>
<dbReference type="GO" id="GO:0106141">
    <property type="term" value="F:flavin prenyltransferase activity"/>
    <property type="evidence" value="ECO:0007669"/>
    <property type="project" value="UniProtKB-EC"/>
</dbReference>
<keyword evidence="4 7" id="KW-0808">Transferase</keyword>
<evidence type="ECO:0000256" key="3">
    <source>
        <dbReference type="ARBA" id="ARBA00022643"/>
    </source>
</evidence>
<dbReference type="Gene3D" id="3.40.50.1950">
    <property type="entry name" value="Flavin prenyltransferase-like"/>
    <property type="match status" value="1"/>
</dbReference>
<comment type="similarity">
    <text evidence="6 7">Belongs to the UbiX/PAD1 family.</text>
</comment>
<keyword evidence="2 7" id="KW-0285">Flavoprotein</keyword>
<feature type="binding site" evidence="7">
    <location>
        <position position="121"/>
    </location>
    <ligand>
        <name>FMN</name>
        <dbReference type="ChEBI" id="CHEBI:58210"/>
    </ligand>
</feature>
<feature type="binding site" evidence="7">
    <location>
        <position position="167"/>
    </location>
    <ligand>
        <name>dimethylallyl phosphate</name>
        <dbReference type="ChEBI" id="CHEBI:88052"/>
    </ligand>
</feature>
<feature type="domain" description="Flavoprotein" evidence="8">
    <location>
        <begin position="1"/>
        <end position="171"/>
    </location>
</feature>
<dbReference type="AlphaFoldDB" id="A0A1I2XG66"/>
<dbReference type="EC" id="2.5.1.129" evidence="7"/>
<protein>
    <recommendedName>
        <fullName evidence="7">Flavin prenyltransferase UbiX</fullName>
        <ecNumber evidence="7">2.5.1.129</ecNumber>
    </recommendedName>
</protein>
<proteinExistence type="inferred from homology"/>
<comment type="caution">
    <text evidence="7">Lacks conserved residue(s) required for the propagation of feature annotation.</text>
</comment>
<comment type="catalytic activity">
    <reaction evidence="5 7">
        <text>dimethylallyl phosphate + FMNH2 = prenylated FMNH2 + phosphate</text>
        <dbReference type="Rhea" id="RHEA:37743"/>
        <dbReference type="ChEBI" id="CHEBI:43474"/>
        <dbReference type="ChEBI" id="CHEBI:57618"/>
        <dbReference type="ChEBI" id="CHEBI:87467"/>
        <dbReference type="ChEBI" id="CHEBI:88052"/>
        <dbReference type="EC" id="2.5.1.129"/>
    </reaction>
</comment>
<dbReference type="HAMAP" id="MF_01984">
    <property type="entry name" value="ubiX_pad"/>
    <property type="match status" value="1"/>
</dbReference>
<evidence type="ECO:0000256" key="5">
    <source>
        <dbReference type="ARBA" id="ARBA00050612"/>
    </source>
</evidence>
<dbReference type="NCBIfam" id="NF004685">
    <property type="entry name" value="PRK06029.1"/>
    <property type="match status" value="1"/>
</dbReference>
<evidence type="ECO:0000256" key="2">
    <source>
        <dbReference type="ARBA" id="ARBA00022630"/>
    </source>
</evidence>
<name>A0A1I2XG66_9FIRM</name>
<feature type="binding site" evidence="7">
    <location>
        <begin position="86"/>
        <end position="89"/>
    </location>
    <ligand>
        <name>FMN</name>
        <dbReference type="ChEBI" id="CHEBI:58210"/>
    </ligand>
</feature>
<accession>A0A1I2XG66</accession>
<dbReference type="InterPro" id="IPR003382">
    <property type="entry name" value="Flavoprotein"/>
</dbReference>
<sequence>MRIVTAITGATGAVYGITLVRELARAGVETHLVYSNWGRRTIEIETGYKLKDINALAAAVYQIDDLAAAISSGSFKHQGMVIAPCSMKTLSAVANGYTDNLISRAADVTLKEKRRLVLLPRETPLHEIHLANMLRLARAGAVIMPPVPAFYNRPSTITDLVLQTVGRVMDLLGIDHNLTPRWKGLD</sequence>
<dbReference type="STRING" id="341036.SAMN05660649_03960"/>
<dbReference type="GO" id="GO:0016831">
    <property type="term" value="F:carboxy-lyase activity"/>
    <property type="evidence" value="ECO:0007669"/>
    <property type="project" value="TreeGrafter"/>
</dbReference>
<evidence type="ECO:0000256" key="6">
    <source>
        <dbReference type="ARBA" id="ARBA00060793"/>
    </source>
</evidence>
<dbReference type="InterPro" id="IPR004507">
    <property type="entry name" value="UbiX-like"/>
</dbReference>
<dbReference type="PANTHER" id="PTHR43374">
    <property type="entry name" value="FLAVIN PRENYLTRANSFERASE"/>
    <property type="match status" value="1"/>
</dbReference>
<feature type="binding site" evidence="7">
    <location>
        <begin position="9"/>
        <end position="11"/>
    </location>
    <ligand>
        <name>FMN</name>
        <dbReference type="ChEBI" id="CHEBI:58210"/>
    </ligand>
</feature>
<dbReference type="InterPro" id="IPR036551">
    <property type="entry name" value="Flavin_trans-like"/>
</dbReference>